<protein>
    <submittedName>
        <fullName evidence="2">Uncharacterized protein</fullName>
    </submittedName>
</protein>
<evidence type="ECO:0000256" key="1">
    <source>
        <dbReference type="SAM" id="MobiDB-lite"/>
    </source>
</evidence>
<dbReference type="EMBL" id="JBANRG010000002">
    <property type="protein sequence ID" value="KAK7471145.1"/>
    <property type="molecule type" value="Genomic_DNA"/>
</dbReference>
<sequence length="618" mass="69467">MIEMIKSLTDDAELETFIEAIPHSVYNNHQNKVREQNARLFMPLLHDSEQNIWSCIKQFAAKSEYWTDVSRTRRARVCAQAIWALVQVYVTAPEDSGDLKNAMDSVASAEQKLFLQSMPSLLKILAATSDGDDSKSKLYFALITLGIQWINMLELETNQATKEQLENFVLEIFQAVSPYADKLEVSGASLDMILAALKVEPQVKSYSKIGDDISAKDEERDKEKDKEKAQEDKKVIINIRMPFLGTDKPKPPSKIDDPNTEPPPKADEPDDLNPTKLLPVLHCRHVLPALKKHFDGNPGSALDEYPDALIRWSLRIPLHHKNASGCRQFVLQYFHKKHQGNPSALDVWKGEALECIGQYVLKEMQNVESKQFDICMDISVILLASASHSPNKREFYTGLFGILPTLPSSGAERKKRYLLLKTLLDLVVCIRLVPPSRFYEPLPKNFNSELAPGEVALPYLHWELSRLNTLDGASFRDTLAVAIVSHYIELCCQNELSPRDGVLKRLGYALSVKPKVEEDVQVMFAENVAKLWQTGPETESVKSTLLDVIGFVNIWGPFSSKWITSQSAAKALSDLDGLLLLTGQNDLRTGEIMRPWKRLLEHCQKMASPNSNVPSGST</sequence>
<keyword evidence="3" id="KW-1185">Reference proteome</keyword>
<evidence type="ECO:0000313" key="2">
    <source>
        <dbReference type="EMBL" id="KAK7471145.1"/>
    </source>
</evidence>
<organism evidence="2 3">
    <name type="scientific">Marasmiellus scandens</name>
    <dbReference type="NCBI Taxonomy" id="2682957"/>
    <lineage>
        <taxon>Eukaryota</taxon>
        <taxon>Fungi</taxon>
        <taxon>Dikarya</taxon>
        <taxon>Basidiomycota</taxon>
        <taxon>Agaricomycotina</taxon>
        <taxon>Agaricomycetes</taxon>
        <taxon>Agaricomycetidae</taxon>
        <taxon>Agaricales</taxon>
        <taxon>Marasmiineae</taxon>
        <taxon>Omphalotaceae</taxon>
        <taxon>Marasmiellus</taxon>
    </lineage>
</organism>
<accession>A0ABR1K4Y3</accession>
<name>A0ABR1K4Y3_9AGAR</name>
<feature type="compositionally biased region" description="Basic and acidic residues" evidence="1">
    <location>
        <begin position="247"/>
        <end position="257"/>
    </location>
</feature>
<evidence type="ECO:0000313" key="3">
    <source>
        <dbReference type="Proteomes" id="UP001498398"/>
    </source>
</evidence>
<dbReference type="Proteomes" id="UP001498398">
    <property type="component" value="Unassembled WGS sequence"/>
</dbReference>
<comment type="caution">
    <text evidence="2">The sequence shown here is derived from an EMBL/GenBank/DDBJ whole genome shotgun (WGS) entry which is preliminary data.</text>
</comment>
<proteinExistence type="predicted"/>
<reference evidence="2 3" key="1">
    <citation type="submission" date="2024-01" db="EMBL/GenBank/DDBJ databases">
        <title>A draft genome for the cacao thread blight pathogen Marasmiellus scandens.</title>
        <authorList>
            <person name="Baruah I.K."/>
            <person name="Leung J."/>
            <person name="Bukari Y."/>
            <person name="Amoako-Attah I."/>
            <person name="Meinhardt L.W."/>
            <person name="Bailey B.A."/>
            <person name="Cohen S.P."/>
        </authorList>
    </citation>
    <scope>NUCLEOTIDE SEQUENCE [LARGE SCALE GENOMIC DNA]</scope>
    <source>
        <strain evidence="2 3">GH-19</strain>
    </source>
</reference>
<gene>
    <name evidence="2" type="ORF">VKT23_002557</name>
</gene>
<feature type="region of interest" description="Disordered" evidence="1">
    <location>
        <begin position="243"/>
        <end position="274"/>
    </location>
</feature>